<dbReference type="Pfam" id="PF00072">
    <property type="entry name" value="Response_reg"/>
    <property type="match status" value="1"/>
</dbReference>
<feature type="modified residue" description="4-aspartylphosphate" evidence="1">
    <location>
        <position position="57"/>
    </location>
</feature>
<feature type="domain" description="Response regulatory" evidence="2">
    <location>
        <begin position="6"/>
        <end position="120"/>
    </location>
</feature>
<evidence type="ECO:0000313" key="4">
    <source>
        <dbReference type="EMBL" id="RDI45401.1"/>
    </source>
</evidence>
<dbReference type="SMART" id="SM00448">
    <property type="entry name" value="REC"/>
    <property type="match status" value="1"/>
</dbReference>
<dbReference type="EMBL" id="QQAY01000002">
    <property type="protein sequence ID" value="RDI45401.1"/>
    <property type="molecule type" value="Genomic_DNA"/>
</dbReference>
<dbReference type="Proteomes" id="UP000255326">
    <property type="component" value="Unassembled WGS sequence"/>
</dbReference>
<evidence type="ECO:0000259" key="2">
    <source>
        <dbReference type="PROSITE" id="PS50110"/>
    </source>
</evidence>
<sequence>MNSGISVLLVDDEHYSRLELKHLLNERSHFSIIGEADNGESAVMKTIQLQPDVVFLDVEMPKMGGMEAAKALMELKSPPLIVFATAYPQFAAEAFRYEAIDYLLKPYDEIQLDQTIKRIEKQFSAPAQSNESVKPVGKLAVEGEGEIFYLDPNEIVYIHREDKLTKIVTLKKEFDSKMPLKEMENRLSPFSFFRIHKSILVNLDYVAKLTPWFSGTYQLELKGMEGNLSVSRNYVRELRAKLEI</sequence>
<feature type="domain" description="HTH LytTR-type" evidence="3">
    <location>
        <begin position="139"/>
        <end position="244"/>
    </location>
</feature>
<dbReference type="RefSeq" id="WP_114744272.1">
    <property type="nucleotide sequence ID" value="NZ_QQAY01000002.1"/>
</dbReference>
<reference evidence="4 5" key="1">
    <citation type="submission" date="2018-07" db="EMBL/GenBank/DDBJ databases">
        <title>Genomic Encyclopedia of Type Strains, Phase IV (KMG-IV): sequencing the most valuable type-strain genomes for metagenomic binning, comparative biology and taxonomic classification.</title>
        <authorList>
            <person name="Goeker M."/>
        </authorList>
    </citation>
    <scope>NUCLEOTIDE SEQUENCE [LARGE SCALE GENOMIC DNA]</scope>
    <source>
        <strain evidence="4 5">DSM 25281</strain>
    </source>
</reference>
<dbReference type="PROSITE" id="PS50110">
    <property type="entry name" value="RESPONSE_REGULATORY"/>
    <property type="match status" value="1"/>
</dbReference>
<dbReference type="Pfam" id="PF04397">
    <property type="entry name" value="LytTR"/>
    <property type="match status" value="1"/>
</dbReference>
<organism evidence="4 5">
    <name type="scientific">Falsibacillus pallidus</name>
    <dbReference type="NCBI Taxonomy" id="493781"/>
    <lineage>
        <taxon>Bacteria</taxon>
        <taxon>Bacillati</taxon>
        <taxon>Bacillota</taxon>
        <taxon>Bacilli</taxon>
        <taxon>Bacillales</taxon>
        <taxon>Bacillaceae</taxon>
        <taxon>Falsibacillus</taxon>
    </lineage>
</organism>
<keyword evidence="5" id="KW-1185">Reference proteome</keyword>
<dbReference type="Gene3D" id="2.40.50.1020">
    <property type="entry name" value="LytTr DNA-binding domain"/>
    <property type="match status" value="1"/>
</dbReference>
<protein>
    <submittedName>
        <fullName evidence="4">LytTR family two component transcriptional regulator</fullName>
    </submittedName>
</protein>
<dbReference type="InterPro" id="IPR001789">
    <property type="entry name" value="Sig_transdc_resp-reg_receiver"/>
</dbReference>
<dbReference type="InterPro" id="IPR007492">
    <property type="entry name" value="LytTR_DNA-bd_dom"/>
</dbReference>
<evidence type="ECO:0000256" key="1">
    <source>
        <dbReference type="PROSITE-ProRule" id="PRU00169"/>
    </source>
</evidence>
<dbReference type="SMART" id="SM00850">
    <property type="entry name" value="LytTR"/>
    <property type="match status" value="1"/>
</dbReference>
<dbReference type="SUPFAM" id="SSF52172">
    <property type="entry name" value="CheY-like"/>
    <property type="match status" value="1"/>
</dbReference>
<dbReference type="OrthoDB" id="9809318at2"/>
<comment type="caution">
    <text evidence="4">The sequence shown here is derived from an EMBL/GenBank/DDBJ whole genome shotgun (WGS) entry which is preliminary data.</text>
</comment>
<name>A0A370GPE8_9BACI</name>
<dbReference type="PROSITE" id="PS50930">
    <property type="entry name" value="HTH_LYTTR"/>
    <property type="match status" value="1"/>
</dbReference>
<dbReference type="Gene3D" id="3.40.50.2300">
    <property type="match status" value="1"/>
</dbReference>
<dbReference type="PANTHER" id="PTHR37299">
    <property type="entry name" value="TRANSCRIPTIONAL REGULATOR-RELATED"/>
    <property type="match status" value="1"/>
</dbReference>
<evidence type="ECO:0000259" key="3">
    <source>
        <dbReference type="PROSITE" id="PS50930"/>
    </source>
</evidence>
<dbReference type="InterPro" id="IPR046947">
    <property type="entry name" value="LytR-like"/>
</dbReference>
<dbReference type="InterPro" id="IPR011006">
    <property type="entry name" value="CheY-like_superfamily"/>
</dbReference>
<accession>A0A370GPE8</accession>
<dbReference type="GO" id="GO:0000156">
    <property type="term" value="F:phosphorelay response regulator activity"/>
    <property type="evidence" value="ECO:0007669"/>
    <property type="project" value="InterPro"/>
</dbReference>
<dbReference type="PANTHER" id="PTHR37299:SF1">
    <property type="entry name" value="STAGE 0 SPORULATION PROTEIN A HOMOLOG"/>
    <property type="match status" value="1"/>
</dbReference>
<proteinExistence type="predicted"/>
<keyword evidence="1" id="KW-0597">Phosphoprotein</keyword>
<dbReference type="AlphaFoldDB" id="A0A370GPE8"/>
<evidence type="ECO:0000313" key="5">
    <source>
        <dbReference type="Proteomes" id="UP000255326"/>
    </source>
</evidence>
<dbReference type="GO" id="GO:0003677">
    <property type="term" value="F:DNA binding"/>
    <property type="evidence" value="ECO:0007669"/>
    <property type="project" value="InterPro"/>
</dbReference>
<gene>
    <name evidence="4" type="ORF">DFR59_10225</name>
</gene>